<dbReference type="Pfam" id="PF02169">
    <property type="entry name" value="LPP20"/>
    <property type="match status" value="1"/>
</dbReference>
<organism evidence="3 4">
    <name type="scientific">Pseudaquabacterium rugosum</name>
    <dbReference type="NCBI Taxonomy" id="2984194"/>
    <lineage>
        <taxon>Bacteria</taxon>
        <taxon>Pseudomonadati</taxon>
        <taxon>Pseudomonadota</taxon>
        <taxon>Betaproteobacteria</taxon>
        <taxon>Burkholderiales</taxon>
        <taxon>Sphaerotilaceae</taxon>
        <taxon>Pseudaquabacterium</taxon>
    </lineage>
</organism>
<dbReference type="RefSeq" id="WP_341372405.1">
    <property type="nucleotide sequence ID" value="NZ_JBBUTF010000002.1"/>
</dbReference>
<feature type="chain" id="PRO_5045569861" evidence="1">
    <location>
        <begin position="32"/>
        <end position="331"/>
    </location>
</feature>
<dbReference type="InterPro" id="IPR024952">
    <property type="entry name" value="LPP20-like_dom"/>
</dbReference>
<keyword evidence="4" id="KW-1185">Reference proteome</keyword>
<evidence type="ECO:0000313" key="4">
    <source>
        <dbReference type="Proteomes" id="UP001368500"/>
    </source>
</evidence>
<name>A0ABU9B437_9BURK</name>
<feature type="domain" description="Lipoprotein LPP20-like" evidence="2">
    <location>
        <begin position="34"/>
        <end position="130"/>
    </location>
</feature>
<evidence type="ECO:0000259" key="2">
    <source>
        <dbReference type="Pfam" id="PF02169"/>
    </source>
</evidence>
<evidence type="ECO:0000256" key="1">
    <source>
        <dbReference type="SAM" id="SignalP"/>
    </source>
</evidence>
<evidence type="ECO:0000313" key="3">
    <source>
        <dbReference type="EMBL" id="MEK8024624.1"/>
    </source>
</evidence>
<keyword evidence="1" id="KW-0732">Signal</keyword>
<sequence length="331" mass="35495">MPRRLVRPSAETSRRVLLGAALAGLPLLGCAAPPGWTVDPPRDDAQWLWGVGSGPGLDEARRAALRQVAAHLRSTISGSLSRTLTEQNGRVDAKASSTVSEAVLDTEFSRYELARSDRSGGEVFALVKVDRPAFIRDTQGRLALIEGPLAQVEATLAGGPVLEQYLALQRNRAQIDRAVLLSQLLLGAGLEQDGLAGVQRWGRLAQRSRQIAGELAFELRARPDDGDIADTLGRFLGDLGMRSSLGPGLPGQPVVQIQTSSRSDTLYGNQMLKLGIQLTLLDAQGRTVARRLWDVAGGSRYDLAGARRNALTRWSEQLTEVGSLEALGLAP</sequence>
<dbReference type="EMBL" id="JBBUTF010000002">
    <property type="protein sequence ID" value="MEK8024624.1"/>
    <property type="molecule type" value="Genomic_DNA"/>
</dbReference>
<feature type="signal peptide" evidence="1">
    <location>
        <begin position="1"/>
        <end position="31"/>
    </location>
</feature>
<proteinExistence type="predicted"/>
<reference evidence="3 4" key="1">
    <citation type="submission" date="2024-04" db="EMBL/GenBank/DDBJ databases">
        <title>Novel species of the genus Ideonella isolated from streams.</title>
        <authorList>
            <person name="Lu H."/>
        </authorList>
    </citation>
    <scope>NUCLEOTIDE SEQUENCE [LARGE SCALE GENOMIC DNA]</scope>
    <source>
        <strain evidence="3 4">BYS139W</strain>
    </source>
</reference>
<accession>A0ABU9B437</accession>
<comment type="caution">
    <text evidence="3">The sequence shown here is derived from an EMBL/GenBank/DDBJ whole genome shotgun (WGS) entry which is preliminary data.</text>
</comment>
<dbReference type="Proteomes" id="UP001368500">
    <property type="component" value="Unassembled WGS sequence"/>
</dbReference>
<dbReference type="Gene3D" id="3.10.28.20">
    <property type="entry name" value="Acetamidase/Formamidase-like domains"/>
    <property type="match status" value="1"/>
</dbReference>
<protein>
    <submittedName>
        <fullName evidence="3">LPP20 family lipoprotein</fullName>
    </submittedName>
</protein>
<keyword evidence="3" id="KW-0449">Lipoprotein</keyword>
<gene>
    <name evidence="3" type="ORF">AACH11_01410</name>
</gene>